<accession>A0A8T8WIC1</accession>
<evidence type="ECO:0000256" key="1">
    <source>
        <dbReference type="SAM" id="Phobius"/>
    </source>
</evidence>
<geneLocation type="plasmid" evidence="2 3">
    <name>unnamed2</name>
</geneLocation>
<evidence type="ECO:0000313" key="2">
    <source>
        <dbReference type="EMBL" id="QZP39474.1"/>
    </source>
</evidence>
<proteinExistence type="predicted"/>
<evidence type="ECO:0000313" key="3">
    <source>
        <dbReference type="Proteomes" id="UP000826254"/>
    </source>
</evidence>
<keyword evidence="1" id="KW-1133">Transmembrane helix</keyword>
<keyword evidence="1" id="KW-0812">Transmembrane</keyword>
<gene>
    <name evidence="2" type="ORF">K6T50_17995</name>
</gene>
<keyword evidence="2" id="KW-0614">Plasmid</keyword>
<reference evidence="2 3" key="1">
    <citation type="journal article" date="2021" name="Int. J. Syst. Evol. Microbiol.">
        <title>Halobaculum halophilum sp. nov. and Halobaculum salinum sp. nov., isolated from salt lake and saline soil.</title>
        <authorList>
            <person name="Cui H.L."/>
            <person name="Shi X.W."/>
            <person name="Yin X.M."/>
            <person name="Yang X.Y."/>
            <person name="Hou J."/>
            <person name="Zhu L."/>
        </authorList>
    </citation>
    <scope>NUCLEOTIDE SEQUENCE [LARGE SCALE GENOMIC DNA]</scope>
    <source>
        <strain evidence="2 3">NBRC 109044</strain>
    </source>
</reference>
<keyword evidence="3" id="KW-1185">Reference proteome</keyword>
<sequence>MREDASAADDDAPTVESGSPTRTFLLSRVFITWAELVVVGFAGAALGGAASGPPQLVVYLATVLASVAVVLYNVDRLVAARLASTT</sequence>
<feature type="transmembrane region" description="Helical" evidence="1">
    <location>
        <begin position="56"/>
        <end position="74"/>
    </location>
</feature>
<dbReference type="KEGG" id="hmp:K6T50_17995"/>
<organism evidence="2 3">
    <name type="scientific">Halobaculum magnesiiphilum</name>
    <dbReference type="NCBI Taxonomy" id="1017351"/>
    <lineage>
        <taxon>Archaea</taxon>
        <taxon>Methanobacteriati</taxon>
        <taxon>Methanobacteriota</taxon>
        <taxon>Stenosarchaea group</taxon>
        <taxon>Halobacteria</taxon>
        <taxon>Halobacteriales</taxon>
        <taxon>Haloferacaceae</taxon>
        <taxon>Halobaculum</taxon>
    </lineage>
</organism>
<dbReference type="Proteomes" id="UP000826254">
    <property type="component" value="Plasmid unnamed2"/>
</dbReference>
<name>A0A8T8WIC1_9EURY</name>
<dbReference type="EMBL" id="CP081960">
    <property type="protein sequence ID" value="QZP39474.1"/>
    <property type="molecule type" value="Genomic_DNA"/>
</dbReference>
<keyword evidence="1" id="KW-0472">Membrane</keyword>
<protein>
    <submittedName>
        <fullName evidence="2">Uncharacterized protein</fullName>
    </submittedName>
</protein>
<dbReference type="AlphaFoldDB" id="A0A8T8WIC1"/>
<feature type="transmembrane region" description="Helical" evidence="1">
    <location>
        <begin position="29"/>
        <end position="50"/>
    </location>
</feature>
<dbReference type="RefSeq" id="WP_222609223.1">
    <property type="nucleotide sequence ID" value="NZ_CP081960.1"/>
</dbReference>
<dbReference type="GeneID" id="67180075"/>